<comment type="caution">
    <text evidence="1">The sequence shown here is derived from an EMBL/GenBank/DDBJ whole genome shotgun (WGS) entry which is preliminary data.</text>
</comment>
<name>A0ACC0UM25_9AGAM</name>
<dbReference type="EMBL" id="JAGFNK010000012">
    <property type="protein sequence ID" value="KAI9512124.1"/>
    <property type="molecule type" value="Genomic_DNA"/>
</dbReference>
<evidence type="ECO:0000313" key="2">
    <source>
        <dbReference type="Proteomes" id="UP001207468"/>
    </source>
</evidence>
<accession>A0ACC0UM25</accession>
<gene>
    <name evidence="1" type="ORF">F5148DRAFT_1146312</name>
</gene>
<sequence length="133" mass="15061">MPTALQSPPLCVVTPGQDRNGHENYPMNLNGQLHNNIMAIRMLSHQGSQWVSQPFSTGCFTLGSFMNYITCSFKEPWLIIVMDLCIDHQAIRKVSYIHIPVILLMDIDILLKFVDVANPMNNKSHHVIGARMQ</sequence>
<evidence type="ECO:0000313" key="1">
    <source>
        <dbReference type="EMBL" id="KAI9512124.1"/>
    </source>
</evidence>
<keyword evidence="2" id="KW-1185">Reference proteome</keyword>
<organism evidence="1 2">
    <name type="scientific">Russula earlei</name>
    <dbReference type="NCBI Taxonomy" id="71964"/>
    <lineage>
        <taxon>Eukaryota</taxon>
        <taxon>Fungi</taxon>
        <taxon>Dikarya</taxon>
        <taxon>Basidiomycota</taxon>
        <taxon>Agaricomycotina</taxon>
        <taxon>Agaricomycetes</taxon>
        <taxon>Russulales</taxon>
        <taxon>Russulaceae</taxon>
        <taxon>Russula</taxon>
    </lineage>
</organism>
<dbReference type="Proteomes" id="UP001207468">
    <property type="component" value="Unassembled WGS sequence"/>
</dbReference>
<proteinExistence type="predicted"/>
<reference evidence="1" key="1">
    <citation type="submission" date="2021-03" db="EMBL/GenBank/DDBJ databases">
        <title>Evolutionary priming and transition to the ectomycorrhizal habit in an iconic lineage of mushroom-forming fungi: is preadaptation a requirement?</title>
        <authorList>
            <consortium name="DOE Joint Genome Institute"/>
            <person name="Looney B.P."/>
            <person name="Miyauchi S."/>
            <person name="Morin E."/>
            <person name="Drula E."/>
            <person name="Courty P.E."/>
            <person name="Chicoki N."/>
            <person name="Fauchery L."/>
            <person name="Kohler A."/>
            <person name="Kuo A."/>
            <person name="LaButti K."/>
            <person name="Pangilinan J."/>
            <person name="Lipzen A."/>
            <person name="Riley R."/>
            <person name="Andreopoulos W."/>
            <person name="He G."/>
            <person name="Johnson J."/>
            <person name="Barry K.W."/>
            <person name="Grigoriev I.V."/>
            <person name="Nagy L."/>
            <person name="Hibbett D."/>
            <person name="Henrissat B."/>
            <person name="Matheny P.B."/>
            <person name="Labbe J."/>
            <person name="Martin A.F."/>
        </authorList>
    </citation>
    <scope>NUCLEOTIDE SEQUENCE</scope>
    <source>
        <strain evidence="1">BPL698</strain>
    </source>
</reference>
<protein>
    <submittedName>
        <fullName evidence="1">Uncharacterized protein</fullName>
    </submittedName>
</protein>